<gene>
    <name evidence="5" type="ORF">PCOR1329_LOCUS36310</name>
</gene>
<dbReference type="InterPro" id="IPR040398">
    <property type="entry name" value="Not1"/>
</dbReference>
<protein>
    <recommendedName>
        <fullName evidence="4">CCR4-NOT transcription complex subunit 1 domain-containing protein</fullName>
    </recommendedName>
</protein>
<feature type="region of interest" description="Disordered" evidence="2">
    <location>
        <begin position="964"/>
        <end position="995"/>
    </location>
</feature>
<sequence>MVTKDFAMDPDENVLKKAAELMVSSLASSLALVTCREPLRVSLTNHLWTLLQNCSAVSKDMTEFALDQVVHVLSTENLELGCNLIEQAVVDKARKDIDEETGRLSLSLVPELCAYELRASLVVCDHSKYRSRDLVAEIMASSPMVVMVLALFMPAAVARRSQMGSASLKREDEEWWWTPFQDDLSPVKDAALTPQRFTGCEHIGVVVEGDANRPDMREEALLWVDFLMDQGYCVAYFFDWARHASHAWSNKDVTMNFGLGWKDALKEVEQSNDGQVVQIMNSTKENWKIFTSSFETICKTEGCALKRVVFAFEDHGEYRLLGLPEHKKLMREDLLGGLRSLYRAGPDVKLLAYVSACKSGSMFGGPQYSAKELLQAHYIDCELRDDGCVAGALSAGGQTVVIAGHSVVGVRQRALLRATEGLMEAQAMCDLATGDGPNSGIFSQLPPEKLHQLAGALRNASAAASPEEAAEARQLLASLEGFLGKWPRADKADSSWQLKVDEAIRKLEVLTHTFEIWKELVVALKKYRGVTTPEALQEIIIHLSALPRTYATALGDVASFFSVAACLCRGAAAPLLLNPNRVSRLARRAGSTHSLAASHVGRRIGGINRVEDNIRAYNINYEALIYNSHGVLRNTRGGLARDAAIWKQKLENTENHPCVTRPADPEDGAKELTSDKMPQFNPHKHRPQPSRRRETQADIKFWEHPVAEHAQPHRRGWIGFKLQKNYQMRGGLRRPEHGARIVDKEGHLPAVAGMRATNFARANRDYRLWQCTKQPLCQRAGYFPAITESARRSTGKGTSAAKSPTAQSLPPRDGCDDGYFTSEVDTGAKRASGCVEVLVKVDALKYDGDENEERIYFKVNDAAAPVKHWISDLSSPRPNSAAPPYQRCIYVTVADYPRRVSAKFYDEPSVNILIATAPPSGALNAALVKDNLQAELFDYECDYSAGYLGLTFAAKYYDGASAHFESEGDNRDEEHEDEKGIEDNESATDQNKRYK</sequence>
<reference evidence="5" key="1">
    <citation type="submission" date="2023-10" db="EMBL/GenBank/DDBJ databases">
        <authorList>
            <person name="Chen Y."/>
            <person name="Shah S."/>
            <person name="Dougan E. K."/>
            <person name="Thang M."/>
            <person name="Chan C."/>
        </authorList>
    </citation>
    <scope>NUCLEOTIDE SEQUENCE [LARGE SCALE GENOMIC DNA]</scope>
</reference>
<dbReference type="InterPro" id="IPR024557">
    <property type="entry name" value="CNOT1_dom_4"/>
</dbReference>
<dbReference type="InterPro" id="IPR001096">
    <property type="entry name" value="Peptidase_C13"/>
</dbReference>
<feature type="region of interest" description="Disordered" evidence="2">
    <location>
        <begin position="656"/>
        <end position="695"/>
    </location>
</feature>
<keyword evidence="6" id="KW-1185">Reference proteome</keyword>
<feature type="compositionally biased region" description="Basic and acidic residues" evidence="2">
    <location>
        <begin position="964"/>
        <end position="982"/>
    </location>
</feature>
<evidence type="ECO:0000313" key="6">
    <source>
        <dbReference type="Proteomes" id="UP001189429"/>
    </source>
</evidence>
<feature type="compositionally biased region" description="Basic and acidic residues" evidence="2">
    <location>
        <begin position="663"/>
        <end position="674"/>
    </location>
</feature>
<evidence type="ECO:0000313" key="5">
    <source>
        <dbReference type="EMBL" id="CAK0841008.1"/>
    </source>
</evidence>
<feature type="compositionally biased region" description="Polar residues" evidence="2">
    <location>
        <begin position="795"/>
        <end position="808"/>
    </location>
</feature>
<dbReference type="EMBL" id="CAUYUJ010014419">
    <property type="protein sequence ID" value="CAK0841008.1"/>
    <property type="molecule type" value="Genomic_DNA"/>
</dbReference>
<evidence type="ECO:0000256" key="1">
    <source>
        <dbReference type="ARBA" id="ARBA00009941"/>
    </source>
</evidence>
<name>A0ABN9T7E0_9DINO</name>
<dbReference type="Proteomes" id="UP001189429">
    <property type="component" value="Unassembled WGS sequence"/>
</dbReference>
<evidence type="ECO:0000256" key="3">
    <source>
        <dbReference type="SAM" id="Phobius"/>
    </source>
</evidence>
<dbReference type="Pfam" id="PF12842">
    <property type="entry name" value="DUF3819"/>
    <property type="match status" value="1"/>
</dbReference>
<comment type="similarity">
    <text evidence="1">Belongs to the peptidase C13 family.</text>
</comment>
<dbReference type="PANTHER" id="PTHR13162">
    <property type="entry name" value="CCR4-NOT TRANSCRIPTION COMPLEX"/>
    <property type="match status" value="1"/>
</dbReference>
<proteinExistence type="inferred from homology"/>
<dbReference type="Pfam" id="PF01650">
    <property type="entry name" value="Peptidase_C13"/>
    <property type="match status" value="1"/>
</dbReference>
<evidence type="ECO:0000256" key="2">
    <source>
        <dbReference type="SAM" id="MobiDB-lite"/>
    </source>
</evidence>
<keyword evidence="3" id="KW-0472">Membrane</keyword>
<dbReference type="PANTHER" id="PTHR13162:SF8">
    <property type="entry name" value="CCR4-NOT TRANSCRIPTION COMPLEX SUBUNIT 1"/>
    <property type="match status" value="1"/>
</dbReference>
<feature type="domain" description="CCR4-NOT transcription complex subunit 1" evidence="4">
    <location>
        <begin position="1"/>
        <end position="100"/>
    </location>
</feature>
<accession>A0ABN9T7E0</accession>
<keyword evidence="3" id="KW-1133">Transmembrane helix</keyword>
<dbReference type="Gene3D" id="3.40.50.1460">
    <property type="match status" value="1"/>
</dbReference>
<evidence type="ECO:0000259" key="4">
    <source>
        <dbReference type="Pfam" id="PF12842"/>
    </source>
</evidence>
<comment type="caution">
    <text evidence="5">The sequence shown here is derived from an EMBL/GenBank/DDBJ whole genome shotgun (WGS) entry which is preliminary data.</text>
</comment>
<keyword evidence="3" id="KW-0812">Transmembrane</keyword>
<feature type="transmembrane region" description="Helical" evidence="3">
    <location>
        <begin position="134"/>
        <end position="157"/>
    </location>
</feature>
<feature type="region of interest" description="Disordered" evidence="2">
    <location>
        <begin position="790"/>
        <end position="814"/>
    </location>
</feature>
<organism evidence="5 6">
    <name type="scientific">Prorocentrum cordatum</name>
    <dbReference type="NCBI Taxonomy" id="2364126"/>
    <lineage>
        <taxon>Eukaryota</taxon>
        <taxon>Sar</taxon>
        <taxon>Alveolata</taxon>
        <taxon>Dinophyceae</taxon>
        <taxon>Prorocentrales</taxon>
        <taxon>Prorocentraceae</taxon>
        <taxon>Prorocentrum</taxon>
    </lineage>
</organism>